<dbReference type="EMBL" id="JOJR01000269">
    <property type="protein sequence ID" value="RCN40763.1"/>
    <property type="molecule type" value="Genomic_DNA"/>
</dbReference>
<sequence length="80" mass="9227">MVNLLRSPHQSPNWSISSWNRAMNQQKAYQQLFQGEYAGFPTKPLEEAWANLNPMCYVVEDDPSVTWRGGMINSSTCDRF</sequence>
<dbReference type="AlphaFoldDB" id="A0A368G8M4"/>
<dbReference type="OrthoDB" id="5843096at2759"/>
<protein>
    <submittedName>
        <fullName evidence="1">Uncharacterized protein</fullName>
    </submittedName>
</protein>
<name>A0A368G8M4_ANCCA</name>
<evidence type="ECO:0000313" key="1">
    <source>
        <dbReference type="EMBL" id="RCN40763.1"/>
    </source>
</evidence>
<evidence type="ECO:0000313" key="2">
    <source>
        <dbReference type="Proteomes" id="UP000252519"/>
    </source>
</evidence>
<comment type="caution">
    <text evidence="1">The sequence shown here is derived from an EMBL/GenBank/DDBJ whole genome shotgun (WGS) entry which is preliminary data.</text>
</comment>
<organism evidence="1 2">
    <name type="scientific">Ancylostoma caninum</name>
    <name type="common">Dog hookworm</name>
    <dbReference type="NCBI Taxonomy" id="29170"/>
    <lineage>
        <taxon>Eukaryota</taxon>
        <taxon>Metazoa</taxon>
        <taxon>Ecdysozoa</taxon>
        <taxon>Nematoda</taxon>
        <taxon>Chromadorea</taxon>
        <taxon>Rhabditida</taxon>
        <taxon>Rhabditina</taxon>
        <taxon>Rhabditomorpha</taxon>
        <taxon>Strongyloidea</taxon>
        <taxon>Ancylostomatidae</taxon>
        <taxon>Ancylostomatinae</taxon>
        <taxon>Ancylostoma</taxon>
    </lineage>
</organism>
<reference evidence="1 2" key="1">
    <citation type="submission" date="2014-10" db="EMBL/GenBank/DDBJ databases">
        <title>Draft genome of the hookworm Ancylostoma caninum.</title>
        <authorList>
            <person name="Mitreva M."/>
        </authorList>
    </citation>
    <scope>NUCLEOTIDE SEQUENCE [LARGE SCALE GENOMIC DNA]</scope>
    <source>
        <strain evidence="1 2">Baltimore</strain>
    </source>
</reference>
<accession>A0A368G8M4</accession>
<gene>
    <name evidence="1" type="ORF">ANCCAN_13311</name>
</gene>
<proteinExistence type="predicted"/>
<keyword evidence="2" id="KW-1185">Reference proteome</keyword>
<dbReference type="Proteomes" id="UP000252519">
    <property type="component" value="Unassembled WGS sequence"/>
</dbReference>